<dbReference type="NCBIfam" id="TIGR01430">
    <property type="entry name" value="aden_deam"/>
    <property type="match status" value="1"/>
</dbReference>
<dbReference type="PANTHER" id="PTHR11409">
    <property type="entry name" value="ADENOSINE DEAMINASE"/>
    <property type="match status" value="1"/>
</dbReference>
<dbReference type="InterPro" id="IPR032466">
    <property type="entry name" value="Metal_Hydrolase"/>
</dbReference>
<evidence type="ECO:0000256" key="2">
    <source>
        <dbReference type="ARBA" id="ARBA00006676"/>
    </source>
</evidence>
<comment type="similarity">
    <text evidence="2">Belongs to the metallo-dependent hydrolases superfamily. Adenosine and AMP deaminases family.</text>
</comment>
<feature type="compositionally biased region" description="Basic and acidic residues" evidence="7">
    <location>
        <begin position="412"/>
        <end position="424"/>
    </location>
</feature>
<evidence type="ECO:0000256" key="3">
    <source>
        <dbReference type="ARBA" id="ARBA00012784"/>
    </source>
</evidence>
<dbReference type="GO" id="GO:0046103">
    <property type="term" value="P:inosine biosynthetic process"/>
    <property type="evidence" value="ECO:0007669"/>
    <property type="project" value="TreeGrafter"/>
</dbReference>
<feature type="region of interest" description="Disordered" evidence="7">
    <location>
        <begin position="431"/>
        <end position="455"/>
    </location>
</feature>
<dbReference type="Gene3D" id="3.20.20.140">
    <property type="entry name" value="Metal-dependent hydrolases"/>
    <property type="match status" value="1"/>
</dbReference>
<organism evidence="9 10">
    <name type="scientific">Corynebacterium bovis</name>
    <dbReference type="NCBI Taxonomy" id="36808"/>
    <lineage>
        <taxon>Bacteria</taxon>
        <taxon>Bacillati</taxon>
        <taxon>Actinomycetota</taxon>
        <taxon>Actinomycetes</taxon>
        <taxon>Mycobacteriales</taxon>
        <taxon>Corynebacteriaceae</taxon>
        <taxon>Corynebacterium</taxon>
    </lineage>
</organism>
<keyword evidence="5" id="KW-0378">Hydrolase</keyword>
<feature type="domain" description="Adenosine deaminase" evidence="8">
    <location>
        <begin position="11"/>
        <end position="354"/>
    </location>
</feature>
<evidence type="ECO:0000256" key="5">
    <source>
        <dbReference type="ARBA" id="ARBA00022801"/>
    </source>
</evidence>
<dbReference type="InterPro" id="IPR001365">
    <property type="entry name" value="A_deaminase_dom"/>
</dbReference>
<dbReference type="EC" id="3.5.4.4" evidence="3"/>
<dbReference type="Pfam" id="PF00962">
    <property type="entry name" value="A_deaminase"/>
    <property type="match status" value="1"/>
</dbReference>
<protein>
    <recommendedName>
        <fullName evidence="3">adenosine deaminase</fullName>
        <ecNumber evidence="3">3.5.4.4</ecNumber>
    </recommendedName>
</protein>
<comment type="cofactor">
    <cofactor evidence="1">
        <name>Zn(2+)</name>
        <dbReference type="ChEBI" id="CHEBI:29105"/>
    </cofactor>
</comment>
<dbReference type="EMBL" id="PQNK01000006">
    <property type="protein sequence ID" value="RRO86895.1"/>
    <property type="molecule type" value="Genomic_DNA"/>
</dbReference>
<evidence type="ECO:0000313" key="9">
    <source>
        <dbReference type="EMBL" id="RRO86895.1"/>
    </source>
</evidence>
<dbReference type="InterPro" id="IPR006330">
    <property type="entry name" value="Ado/ade_deaminase"/>
</dbReference>
<evidence type="ECO:0000259" key="8">
    <source>
        <dbReference type="Pfam" id="PF00962"/>
    </source>
</evidence>
<evidence type="ECO:0000313" key="10">
    <source>
        <dbReference type="Proteomes" id="UP000276526"/>
    </source>
</evidence>
<dbReference type="RefSeq" id="WP_125207093.1">
    <property type="nucleotide sequence ID" value="NZ_JAUKFU010000025.1"/>
</dbReference>
<comment type="caution">
    <text evidence="9">The sequence shown here is derived from an EMBL/GenBank/DDBJ whole genome shotgun (WGS) entry which is preliminary data.</text>
</comment>
<dbReference type="SUPFAM" id="SSF51556">
    <property type="entry name" value="Metallo-dependent hydrolases"/>
    <property type="match status" value="1"/>
</dbReference>
<dbReference type="GO" id="GO:0004000">
    <property type="term" value="F:adenosine deaminase activity"/>
    <property type="evidence" value="ECO:0007669"/>
    <property type="project" value="TreeGrafter"/>
</dbReference>
<keyword evidence="4" id="KW-0479">Metal-binding</keyword>
<sequence>MSDHDVIASLPKVVLHDHLDGGLRPATIIDIARETGYDGLPTTDPDELETWFFDAANSGDLPTYLTTFDHTTAVMQTREALVRVTREAVEDLAADGVCYAELRYAPEQHLRNGLTLQEVVEATVEGVKEGERAVAERGGRIHARLLLCAMRHADRAAEIAQLTVDNHGEHTPGEGYVVGFDIAGAEDGFPPENHREAFRILRENLVPFTVHAGEAAGVESIAGALAQGARRIGHGVRIYEDFEATMGGIELGRTASYVRDNQVPLEVCPTSNTQTGVCDTVADHPFNLLYDTGFTLTVNTDNRLVSGCTMTSEMIALQENFDLEYWQLLEFTTNALDVAFCPQPLRLELEQQVIYPAYAALGEQLGGEGVEVDGVETLSGAGDDAPLGGHGGGFAGVLGLHGHGGPGAGGHGHGDGVDEMSMDRLKAELEELGLSLDDEADGADGADGPDSGTDA</sequence>
<evidence type="ECO:0000256" key="6">
    <source>
        <dbReference type="ARBA" id="ARBA00022833"/>
    </source>
</evidence>
<dbReference type="AlphaFoldDB" id="A0A426PZK1"/>
<gene>
    <name evidence="9" type="ORF">CXF48_05060</name>
</gene>
<evidence type="ECO:0000256" key="7">
    <source>
        <dbReference type="SAM" id="MobiDB-lite"/>
    </source>
</evidence>
<dbReference type="GO" id="GO:0006154">
    <property type="term" value="P:adenosine catabolic process"/>
    <property type="evidence" value="ECO:0007669"/>
    <property type="project" value="TreeGrafter"/>
</dbReference>
<dbReference type="Proteomes" id="UP000276526">
    <property type="component" value="Unassembled WGS sequence"/>
</dbReference>
<proteinExistence type="inferred from homology"/>
<accession>A0A426PZK1</accession>
<keyword evidence="6" id="KW-0862">Zinc</keyword>
<dbReference type="NCBIfam" id="NF006847">
    <property type="entry name" value="PRK09358.1-2"/>
    <property type="match status" value="1"/>
</dbReference>
<reference evidence="9 10" key="1">
    <citation type="submission" date="2018-01" db="EMBL/GenBank/DDBJ databases">
        <title>Twenty Corynebacterium bovis Genomes.</title>
        <authorList>
            <person name="Gulvik C.A."/>
        </authorList>
    </citation>
    <scope>NUCLEOTIDE SEQUENCE [LARGE SCALE GENOMIC DNA]</scope>
    <source>
        <strain evidence="9 10">F6900</strain>
    </source>
</reference>
<evidence type="ECO:0000256" key="4">
    <source>
        <dbReference type="ARBA" id="ARBA00022723"/>
    </source>
</evidence>
<dbReference type="GO" id="GO:0043103">
    <property type="term" value="P:hypoxanthine salvage"/>
    <property type="evidence" value="ECO:0007669"/>
    <property type="project" value="TreeGrafter"/>
</dbReference>
<feature type="region of interest" description="Disordered" evidence="7">
    <location>
        <begin position="405"/>
        <end position="424"/>
    </location>
</feature>
<dbReference type="PANTHER" id="PTHR11409:SF43">
    <property type="entry name" value="ADENOSINE DEAMINASE"/>
    <property type="match status" value="1"/>
</dbReference>
<dbReference type="GO" id="GO:0046872">
    <property type="term" value="F:metal ion binding"/>
    <property type="evidence" value="ECO:0007669"/>
    <property type="project" value="UniProtKB-KW"/>
</dbReference>
<name>A0A426PZK1_9CORY</name>
<evidence type="ECO:0000256" key="1">
    <source>
        <dbReference type="ARBA" id="ARBA00001947"/>
    </source>
</evidence>
<dbReference type="GO" id="GO:0005829">
    <property type="term" value="C:cytosol"/>
    <property type="evidence" value="ECO:0007669"/>
    <property type="project" value="TreeGrafter"/>
</dbReference>